<name>A0A4Y9JT82_9PAST</name>
<keyword evidence="1" id="KW-1133">Transmembrane helix</keyword>
<proteinExistence type="predicted"/>
<gene>
    <name evidence="2" type="ORF">E4T80_10195</name>
</gene>
<evidence type="ECO:0000313" key="2">
    <source>
        <dbReference type="EMBL" id="TFV08532.1"/>
    </source>
</evidence>
<protein>
    <submittedName>
        <fullName evidence="2">Uncharacterized protein</fullName>
    </submittedName>
</protein>
<organism evidence="2 3">
    <name type="scientific">Muribacter muris</name>
    <dbReference type="NCBI Taxonomy" id="67855"/>
    <lineage>
        <taxon>Bacteria</taxon>
        <taxon>Pseudomonadati</taxon>
        <taxon>Pseudomonadota</taxon>
        <taxon>Gammaproteobacteria</taxon>
        <taxon>Pasteurellales</taxon>
        <taxon>Pasteurellaceae</taxon>
        <taxon>Muribacter</taxon>
    </lineage>
</organism>
<dbReference type="RefSeq" id="WP_135058081.1">
    <property type="nucleotide sequence ID" value="NZ_JADGLC010000024.1"/>
</dbReference>
<dbReference type="EMBL" id="SPPA01000024">
    <property type="protein sequence ID" value="TFV08532.1"/>
    <property type="molecule type" value="Genomic_DNA"/>
</dbReference>
<sequence length="95" mass="10507">MKIIVFILTAIFISMCGFILHVAMVEWLDPYLQGQLSDIQTVPSWEVKYLAALTSIETGIGMTFLYLLLRQTLAGRSVLVRGTIMAVIELAIMGG</sequence>
<dbReference type="Proteomes" id="UP000297396">
    <property type="component" value="Unassembled WGS sequence"/>
</dbReference>
<feature type="transmembrane region" description="Helical" evidence="1">
    <location>
        <begin position="49"/>
        <end position="69"/>
    </location>
</feature>
<reference evidence="2 3" key="1">
    <citation type="submission" date="2019-03" db="EMBL/GenBank/DDBJ databases">
        <title>Diversity of the mouse oral microbiome.</title>
        <authorList>
            <person name="Joseph S."/>
            <person name="Aduse-Opoku J."/>
            <person name="Curtis M."/>
            <person name="Wade W."/>
            <person name="Hashim A."/>
        </authorList>
    </citation>
    <scope>NUCLEOTIDE SEQUENCE [LARGE SCALE GENOMIC DNA]</scope>
    <source>
        <strain evidence="2 3">WT12</strain>
    </source>
</reference>
<evidence type="ECO:0000313" key="3">
    <source>
        <dbReference type="Proteomes" id="UP000297396"/>
    </source>
</evidence>
<accession>A0A4Y9JT82</accession>
<dbReference type="OrthoDB" id="5873043at2"/>
<comment type="caution">
    <text evidence="2">The sequence shown here is derived from an EMBL/GenBank/DDBJ whole genome shotgun (WGS) entry which is preliminary data.</text>
</comment>
<dbReference type="AlphaFoldDB" id="A0A4Y9JT82"/>
<keyword evidence="1" id="KW-0472">Membrane</keyword>
<evidence type="ECO:0000256" key="1">
    <source>
        <dbReference type="SAM" id="Phobius"/>
    </source>
</evidence>
<keyword evidence="1" id="KW-0812">Transmembrane</keyword>